<feature type="chain" id="PRO_5044528807" description="Peroxidase" evidence="20">
    <location>
        <begin position="26"/>
        <end position="316"/>
    </location>
</feature>
<comment type="similarity">
    <text evidence="3">Belongs to the peroxidase family. Ascorbate peroxidase subfamily.</text>
</comment>
<comment type="cofactor">
    <cofactor evidence="17 20">
        <name>heme b</name>
        <dbReference type="ChEBI" id="CHEBI:60344"/>
    </cofactor>
    <text evidence="17 20">Binds 1 heme b (iron(II)-protoporphyrin IX) group per subunit.</text>
</comment>
<organism evidence="22 23">
    <name type="scientific">Castilleja foliolosa</name>
    <dbReference type="NCBI Taxonomy" id="1961234"/>
    <lineage>
        <taxon>Eukaryota</taxon>
        <taxon>Viridiplantae</taxon>
        <taxon>Streptophyta</taxon>
        <taxon>Embryophyta</taxon>
        <taxon>Tracheophyta</taxon>
        <taxon>Spermatophyta</taxon>
        <taxon>Magnoliopsida</taxon>
        <taxon>eudicotyledons</taxon>
        <taxon>Gunneridae</taxon>
        <taxon>Pentapetalae</taxon>
        <taxon>asterids</taxon>
        <taxon>lamiids</taxon>
        <taxon>Lamiales</taxon>
        <taxon>Orobanchaceae</taxon>
        <taxon>Pedicularideae</taxon>
        <taxon>Castillejinae</taxon>
        <taxon>Castilleja</taxon>
    </lineage>
</organism>
<evidence type="ECO:0000256" key="6">
    <source>
        <dbReference type="ARBA" id="ARBA00022559"/>
    </source>
</evidence>
<keyword evidence="14 20" id="KW-0376">Hydrogen peroxide</keyword>
<feature type="binding site" evidence="16">
    <location>
        <position position="152"/>
    </location>
    <ligand>
        <name>substrate</name>
    </ligand>
</feature>
<reference evidence="23" key="1">
    <citation type="journal article" date="2024" name="IScience">
        <title>Strigolactones Initiate the Formation of Haustorium-like Structures in Castilleja.</title>
        <authorList>
            <person name="Buerger M."/>
            <person name="Peterson D."/>
            <person name="Chory J."/>
        </authorList>
    </citation>
    <scope>NUCLEOTIDE SEQUENCE [LARGE SCALE GENOMIC DNA]</scope>
</reference>
<dbReference type="GO" id="GO:0006979">
    <property type="term" value="P:response to oxidative stress"/>
    <property type="evidence" value="ECO:0007669"/>
    <property type="project" value="UniProtKB-UniRule"/>
</dbReference>
<evidence type="ECO:0000256" key="15">
    <source>
        <dbReference type="PIRSR" id="PIRSR600823-1"/>
    </source>
</evidence>
<keyword evidence="9 17" id="KW-0106">Calcium</keyword>
<evidence type="ECO:0000256" key="18">
    <source>
        <dbReference type="PIRSR" id="PIRSR600823-4"/>
    </source>
</evidence>
<evidence type="ECO:0000256" key="16">
    <source>
        <dbReference type="PIRSR" id="PIRSR600823-2"/>
    </source>
</evidence>
<accession>A0ABD3EDZ1</accession>
<dbReference type="GO" id="GO:0042744">
    <property type="term" value="P:hydrogen peroxide catabolic process"/>
    <property type="evidence" value="ECO:0007669"/>
    <property type="project" value="UniProtKB-KW"/>
</dbReference>
<dbReference type="Proteomes" id="UP001632038">
    <property type="component" value="Unassembled WGS sequence"/>
</dbReference>
<protein>
    <recommendedName>
        <fullName evidence="4 20">Peroxidase</fullName>
        <ecNumber evidence="4 20">1.11.1.7</ecNumber>
    </recommendedName>
</protein>
<keyword evidence="20" id="KW-0732">Signal</keyword>
<feature type="binding site" description="axial binding residue" evidence="17">
    <location>
        <position position="182"/>
    </location>
    <ligand>
        <name>heme b</name>
        <dbReference type="ChEBI" id="CHEBI:60344"/>
    </ligand>
    <ligandPart>
        <name>Fe</name>
        <dbReference type="ChEBI" id="CHEBI:18248"/>
    </ligandPart>
</feature>
<dbReference type="PANTHER" id="PTHR31235">
    <property type="entry name" value="PEROXIDASE 25-RELATED"/>
    <property type="match status" value="1"/>
</dbReference>
<dbReference type="PROSITE" id="PS50873">
    <property type="entry name" value="PEROXIDASE_4"/>
    <property type="match status" value="1"/>
</dbReference>
<dbReference type="InterPro" id="IPR010255">
    <property type="entry name" value="Haem_peroxidase_sf"/>
</dbReference>
<feature type="binding site" evidence="17">
    <location>
        <position position="67"/>
    </location>
    <ligand>
        <name>Ca(2+)</name>
        <dbReference type="ChEBI" id="CHEBI:29108"/>
        <label>1</label>
    </ligand>
</feature>
<evidence type="ECO:0000256" key="5">
    <source>
        <dbReference type="ARBA" id="ARBA00022525"/>
    </source>
</evidence>
<feature type="active site" description="Proton acceptor" evidence="15">
    <location>
        <position position="66"/>
    </location>
</feature>
<evidence type="ECO:0000256" key="8">
    <source>
        <dbReference type="ARBA" id="ARBA00022723"/>
    </source>
</evidence>
<evidence type="ECO:0000256" key="1">
    <source>
        <dbReference type="ARBA" id="ARBA00000189"/>
    </source>
</evidence>
<dbReference type="CDD" id="cd00693">
    <property type="entry name" value="secretory_peroxidase"/>
    <property type="match status" value="1"/>
</dbReference>
<evidence type="ECO:0000313" key="23">
    <source>
        <dbReference type="Proteomes" id="UP001632038"/>
    </source>
</evidence>
<dbReference type="FunFam" id="1.10.420.10:FF:000008">
    <property type="entry name" value="Peroxidase"/>
    <property type="match status" value="1"/>
</dbReference>
<comment type="subcellular location">
    <subcellularLocation>
        <location evidence="20">Secreted</location>
    </subcellularLocation>
</comment>
<feature type="binding site" evidence="17">
    <location>
        <position position="233"/>
    </location>
    <ligand>
        <name>Ca(2+)</name>
        <dbReference type="ChEBI" id="CHEBI:29108"/>
        <label>2</label>
    </ligand>
</feature>
<dbReference type="PROSITE" id="PS00435">
    <property type="entry name" value="PEROXIDASE_1"/>
    <property type="match status" value="1"/>
</dbReference>
<keyword evidence="23" id="KW-1185">Reference proteome</keyword>
<keyword evidence="12 19" id="KW-1015">Disulfide bond</keyword>
<dbReference type="InterPro" id="IPR019794">
    <property type="entry name" value="Peroxidases_AS"/>
</dbReference>
<keyword evidence="11 17" id="KW-0408">Iron</keyword>
<keyword evidence="7 20" id="KW-0349">Heme</keyword>
<dbReference type="Pfam" id="PF00141">
    <property type="entry name" value="peroxidase"/>
    <property type="match status" value="1"/>
</dbReference>
<evidence type="ECO:0000256" key="20">
    <source>
        <dbReference type="RuleBase" id="RU362060"/>
    </source>
</evidence>
<dbReference type="Gene3D" id="1.10.520.10">
    <property type="match status" value="1"/>
</dbReference>
<evidence type="ECO:0000256" key="13">
    <source>
        <dbReference type="ARBA" id="ARBA00023180"/>
    </source>
</evidence>
<evidence type="ECO:0000259" key="21">
    <source>
        <dbReference type="PROSITE" id="PS50873"/>
    </source>
</evidence>
<feature type="signal peptide" evidence="20">
    <location>
        <begin position="1"/>
        <end position="25"/>
    </location>
</feature>
<dbReference type="PRINTS" id="PR00461">
    <property type="entry name" value="PLPEROXIDASE"/>
</dbReference>
<evidence type="ECO:0000256" key="14">
    <source>
        <dbReference type="ARBA" id="ARBA00023324"/>
    </source>
</evidence>
<dbReference type="InterPro" id="IPR019793">
    <property type="entry name" value="Peroxidases_heam-ligand_BS"/>
</dbReference>
<evidence type="ECO:0000256" key="7">
    <source>
        <dbReference type="ARBA" id="ARBA00022617"/>
    </source>
</evidence>
<sequence>MGEFSKVYKVVVFVFLGLLVASTHADGLTMDYYDDKCPNAEKIVYDYVHNHLPTTAAASLLRLHFHDCFVEPITLEIKDIIPTNLSLKGFDIINSVKRKLEKECPGVVSCADTLALATRDAIASIDGPYWDVPLGRKDGIVSNDKAPLDELPFTTDNITTLERKFRKKGLDFADLVYLSGAHTIGQSSCTSFTNRLYNFTGKRDQDPELNSAYAIDLKKKCPKINSTFKVTMDPGSEENKFDTNYYKNVIQHKGLFGSDAALLTDSKTKSTIDQLLDDVSGEKFKQQFAKAMVKMGNIEVKTGSAGQVRTNCAFVN</sequence>
<keyword evidence="5 20" id="KW-0964">Secreted</keyword>
<keyword evidence="10 20" id="KW-0560">Oxidoreductase</keyword>
<evidence type="ECO:0000256" key="2">
    <source>
        <dbReference type="ARBA" id="ARBA00002322"/>
    </source>
</evidence>
<keyword evidence="13" id="KW-0325">Glycoprotein</keyword>
<dbReference type="Gene3D" id="1.10.420.10">
    <property type="entry name" value="Peroxidase, domain 2"/>
    <property type="match status" value="1"/>
</dbReference>
<evidence type="ECO:0000256" key="10">
    <source>
        <dbReference type="ARBA" id="ARBA00023002"/>
    </source>
</evidence>
<evidence type="ECO:0000256" key="19">
    <source>
        <dbReference type="PIRSR" id="PIRSR600823-5"/>
    </source>
</evidence>
<feature type="binding site" evidence="17">
    <location>
        <position position="183"/>
    </location>
    <ligand>
        <name>Ca(2+)</name>
        <dbReference type="ChEBI" id="CHEBI:29108"/>
        <label>2</label>
    </ligand>
</feature>
<dbReference type="SUPFAM" id="SSF48113">
    <property type="entry name" value="Heme-dependent peroxidases"/>
    <property type="match status" value="1"/>
</dbReference>
<dbReference type="EMBL" id="JAVIJP010000005">
    <property type="protein sequence ID" value="KAL3652650.1"/>
    <property type="molecule type" value="Genomic_DNA"/>
</dbReference>
<dbReference type="PROSITE" id="PS00436">
    <property type="entry name" value="PEROXIDASE_2"/>
    <property type="match status" value="1"/>
</dbReference>
<dbReference type="PRINTS" id="PR00458">
    <property type="entry name" value="PEROXIDASE"/>
</dbReference>
<dbReference type="GO" id="GO:0020037">
    <property type="term" value="F:heme binding"/>
    <property type="evidence" value="ECO:0007669"/>
    <property type="project" value="UniProtKB-UniRule"/>
</dbReference>
<feature type="disulfide bond" evidence="19">
    <location>
        <begin position="189"/>
        <end position="221"/>
    </location>
</feature>
<evidence type="ECO:0000256" key="12">
    <source>
        <dbReference type="ARBA" id="ARBA00023157"/>
    </source>
</evidence>
<comment type="function">
    <text evidence="2">Removal of H(2)O(2), oxidation of toxic reductants, biosynthesis and degradation of lignin, suberization, auxin catabolism, response to environmental stresses such as wounding, pathogen attack and oxidative stress. These functions might be dependent on each isozyme/isoform in each plant tissue.</text>
</comment>
<dbReference type="InterPro" id="IPR033905">
    <property type="entry name" value="Secretory_peroxidase"/>
</dbReference>
<evidence type="ECO:0000313" key="22">
    <source>
        <dbReference type="EMBL" id="KAL3652650.1"/>
    </source>
</evidence>
<comment type="similarity">
    <text evidence="20">Belongs to the peroxidase family. Classical plant (class III) peroxidase subfamily.</text>
</comment>
<feature type="site" description="Transition state stabilizer" evidence="18">
    <location>
        <position position="62"/>
    </location>
</feature>
<dbReference type="AlphaFoldDB" id="A0ABD3EDZ1"/>
<dbReference type="GO" id="GO:0005576">
    <property type="term" value="C:extracellular region"/>
    <property type="evidence" value="ECO:0007669"/>
    <property type="project" value="UniProtKB-SubCell"/>
</dbReference>
<feature type="binding site" evidence="17">
    <location>
        <position position="70"/>
    </location>
    <ligand>
        <name>Ca(2+)</name>
        <dbReference type="ChEBI" id="CHEBI:29108"/>
        <label>1</label>
    </ligand>
</feature>
<keyword evidence="6 20" id="KW-0575">Peroxidase</keyword>
<feature type="disulfide bond" evidence="19">
    <location>
        <begin position="37"/>
        <end position="104"/>
    </location>
</feature>
<comment type="cofactor">
    <cofactor evidence="17 20">
        <name>Ca(2+)</name>
        <dbReference type="ChEBI" id="CHEBI:29108"/>
    </cofactor>
    <text evidence="17 20">Binds 2 calcium ions per subunit.</text>
</comment>
<evidence type="ECO:0000256" key="4">
    <source>
        <dbReference type="ARBA" id="ARBA00012313"/>
    </source>
</evidence>
<feature type="domain" description="Plant heme peroxidase family profile" evidence="21">
    <location>
        <begin position="27"/>
        <end position="316"/>
    </location>
</feature>
<gene>
    <name evidence="22" type="ORF">CASFOL_002331</name>
</gene>
<evidence type="ECO:0000256" key="11">
    <source>
        <dbReference type="ARBA" id="ARBA00023004"/>
    </source>
</evidence>
<name>A0ABD3EDZ1_9LAMI</name>
<proteinExistence type="inferred from homology"/>
<feature type="disulfide bond" evidence="19">
    <location>
        <begin position="110"/>
        <end position="312"/>
    </location>
</feature>
<comment type="catalytic activity">
    <reaction evidence="1 20">
        <text>2 a phenolic donor + H2O2 = 2 a phenolic radical donor + 2 H2O</text>
        <dbReference type="Rhea" id="RHEA:56136"/>
        <dbReference type="ChEBI" id="CHEBI:15377"/>
        <dbReference type="ChEBI" id="CHEBI:16240"/>
        <dbReference type="ChEBI" id="CHEBI:139520"/>
        <dbReference type="ChEBI" id="CHEBI:139521"/>
        <dbReference type="EC" id="1.11.1.7"/>
    </reaction>
</comment>
<dbReference type="GO" id="GO:0140825">
    <property type="term" value="F:lactoperoxidase activity"/>
    <property type="evidence" value="ECO:0007669"/>
    <property type="project" value="UniProtKB-EC"/>
</dbReference>
<dbReference type="InterPro" id="IPR002016">
    <property type="entry name" value="Haem_peroxidase"/>
</dbReference>
<dbReference type="GO" id="GO:0046872">
    <property type="term" value="F:metal ion binding"/>
    <property type="evidence" value="ECO:0007669"/>
    <property type="project" value="UniProtKB-UniRule"/>
</dbReference>
<feature type="binding site" evidence="17">
    <location>
        <position position="242"/>
    </location>
    <ligand>
        <name>Ca(2+)</name>
        <dbReference type="ChEBI" id="CHEBI:29108"/>
        <label>2</label>
    </ligand>
</feature>
<dbReference type="InterPro" id="IPR000823">
    <property type="entry name" value="Peroxidase_pln"/>
</dbReference>
<keyword evidence="8 17" id="KW-0479">Metal-binding</keyword>
<dbReference type="EC" id="1.11.1.7" evidence="4 20"/>
<evidence type="ECO:0000256" key="9">
    <source>
        <dbReference type="ARBA" id="ARBA00022837"/>
    </source>
</evidence>
<evidence type="ECO:0000256" key="3">
    <source>
        <dbReference type="ARBA" id="ARBA00006873"/>
    </source>
</evidence>
<evidence type="ECO:0000256" key="17">
    <source>
        <dbReference type="PIRSR" id="PIRSR600823-3"/>
    </source>
</evidence>
<comment type="caution">
    <text evidence="22">The sequence shown here is derived from an EMBL/GenBank/DDBJ whole genome shotgun (WGS) entry which is preliminary data.</text>
</comment>